<keyword evidence="4" id="KW-1185">Reference proteome</keyword>
<dbReference type="RefSeq" id="WP_144936940.1">
    <property type="nucleotide sequence ID" value="NZ_JBHTIU010000053.1"/>
</dbReference>
<dbReference type="Pfam" id="PF23988">
    <property type="entry name" value="DUF7309"/>
    <property type="match status" value="1"/>
</dbReference>
<comment type="caution">
    <text evidence="3">The sequence shown here is derived from an EMBL/GenBank/DDBJ whole genome shotgun (WGS) entry which is preliminary data.</text>
</comment>
<feature type="domain" description="DUF7309" evidence="2">
    <location>
        <begin position="11"/>
        <end position="181"/>
    </location>
</feature>
<dbReference type="InterPro" id="IPR054216">
    <property type="entry name" value="DUF6930"/>
</dbReference>
<organism evidence="3 4">
    <name type="scientific">Paenibacillus residui</name>
    <dbReference type="NCBI Taxonomy" id="629724"/>
    <lineage>
        <taxon>Bacteria</taxon>
        <taxon>Bacillati</taxon>
        <taxon>Bacillota</taxon>
        <taxon>Bacilli</taxon>
        <taxon>Bacillales</taxon>
        <taxon>Paenibacillaceae</taxon>
        <taxon>Paenibacillus</taxon>
    </lineage>
</organism>
<reference evidence="4" key="1">
    <citation type="journal article" date="2019" name="Int. J. Syst. Evol. Microbiol.">
        <title>The Global Catalogue of Microorganisms (GCM) 10K type strain sequencing project: providing services to taxonomists for standard genome sequencing and annotation.</title>
        <authorList>
            <consortium name="The Broad Institute Genomics Platform"/>
            <consortium name="The Broad Institute Genome Sequencing Center for Infectious Disease"/>
            <person name="Wu L."/>
            <person name="Ma J."/>
        </authorList>
    </citation>
    <scope>NUCLEOTIDE SEQUENCE [LARGE SCALE GENOMIC DNA]</scope>
    <source>
        <strain evidence="4">CCUG 57263</strain>
    </source>
</reference>
<sequence length="342" mass="39954">MNSVEPTLQEWKECIAAALHFKQLRCWNWITDEMVFGVQNPEDGKIGYCCIMGSSDDIADMAALSIHLGSEGLEGLRRIRSEDLLPDELLHAQHCIMVSFENREMLEKHDVELYKKIGLKCSKNGWPYFRYFEPGYVPWLLSGAQVRFMTIAIKQVIETALRFKSNPGLLRREDHPYYLVRVPFRRNGGLIWTDRWAVPEPMVRSRVPAVWLDELSLRRIQGTLPKWMGIWEMDVFYAPVPLKGRDKLYFPKMCLIVDHYSGEVLHTHWSETGGEPLEFVEQWIALMQRLGGRPFKLLVQREEVLESFESVALGLNIQLERAPRLYRLEEIKMHLYDELAPF</sequence>
<dbReference type="Pfam" id="PF22007">
    <property type="entry name" value="DUF6930"/>
    <property type="match status" value="1"/>
</dbReference>
<dbReference type="InterPro" id="IPR055733">
    <property type="entry name" value="DUF7309"/>
</dbReference>
<evidence type="ECO:0000259" key="2">
    <source>
        <dbReference type="Pfam" id="PF23988"/>
    </source>
</evidence>
<protein>
    <submittedName>
        <fullName evidence="3">DUF6930 domain-containing protein</fullName>
    </submittedName>
</protein>
<dbReference type="EMBL" id="JBHTIU010000053">
    <property type="protein sequence ID" value="MFD0870686.1"/>
    <property type="molecule type" value="Genomic_DNA"/>
</dbReference>
<evidence type="ECO:0000259" key="1">
    <source>
        <dbReference type="Pfam" id="PF22007"/>
    </source>
</evidence>
<gene>
    <name evidence="3" type="ORF">ACFQ03_16140</name>
</gene>
<proteinExistence type="predicted"/>
<accession>A0ABW3DCI0</accession>
<dbReference type="Proteomes" id="UP001597120">
    <property type="component" value="Unassembled WGS sequence"/>
</dbReference>
<evidence type="ECO:0000313" key="4">
    <source>
        <dbReference type="Proteomes" id="UP001597120"/>
    </source>
</evidence>
<feature type="domain" description="DUF6930" evidence="1">
    <location>
        <begin position="217"/>
        <end position="335"/>
    </location>
</feature>
<evidence type="ECO:0000313" key="3">
    <source>
        <dbReference type="EMBL" id="MFD0870686.1"/>
    </source>
</evidence>
<name>A0ABW3DCI0_9BACL</name>